<organism evidence="1 2">
    <name type="scientific">Rhipicephalus microplus</name>
    <name type="common">Cattle tick</name>
    <name type="synonym">Boophilus microplus</name>
    <dbReference type="NCBI Taxonomy" id="6941"/>
    <lineage>
        <taxon>Eukaryota</taxon>
        <taxon>Metazoa</taxon>
        <taxon>Ecdysozoa</taxon>
        <taxon>Arthropoda</taxon>
        <taxon>Chelicerata</taxon>
        <taxon>Arachnida</taxon>
        <taxon>Acari</taxon>
        <taxon>Parasitiformes</taxon>
        <taxon>Ixodida</taxon>
        <taxon>Ixodoidea</taxon>
        <taxon>Ixodidae</taxon>
        <taxon>Rhipicephalinae</taxon>
        <taxon>Rhipicephalus</taxon>
        <taxon>Boophilus</taxon>
    </lineage>
</organism>
<accession>A0A9J6EDN5</accession>
<sequence>MHNWNAHWSIFVDDGGTESVRRFFLPTVPASGVLACQTRCGFTKGGHCSGRTKKELALIFGCLTSVIMRRRLYTEWMTSGSHEQTPTGRLKRAPLEAVLGWVLSAWNSVSTDVVTGSFKVTGISNSLDGAEDDCLWEDGVPQHTISDTESEDSLSDDD</sequence>
<dbReference type="EMBL" id="JABSTU010000005">
    <property type="protein sequence ID" value="KAH8032197.1"/>
    <property type="molecule type" value="Genomic_DNA"/>
</dbReference>
<proteinExistence type="predicted"/>
<protein>
    <recommendedName>
        <fullName evidence="3">DDE-1 domain-containing protein</fullName>
    </recommendedName>
</protein>
<dbReference type="AlphaFoldDB" id="A0A9J6EDN5"/>
<dbReference type="Proteomes" id="UP000821866">
    <property type="component" value="Chromosome 3"/>
</dbReference>
<reference evidence="1" key="2">
    <citation type="submission" date="2021-09" db="EMBL/GenBank/DDBJ databases">
        <authorList>
            <person name="Jia N."/>
            <person name="Wang J."/>
            <person name="Shi W."/>
            <person name="Du L."/>
            <person name="Sun Y."/>
            <person name="Zhan W."/>
            <person name="Jiang J."/>
            <person name="Wang Q."/>
            <person name="Zhang B."/>
            <person name="Ji P."/>
            <person name="Sakyi L.B."/>
            <person name="Cui X."/>
            <person name="Yuan T."/>
            <person name="Jiang B."/>
            <person name="Yang W."/>
            <person name="Lam T.T.-Y."/>
            <person name="Chang Q."/>
            <person name="Ding S."/>
            <person name="Wang X."/>
            <person name="Zhu J."/>
            <person name="Ruan X."/>
            <person name="Zhao L."/>
            <person name="Wei J."/>
            <person name="Que T."/>
            <person name="Du C."/>
            <person name="Cheng J."/>
            <person name="Dai P."/>
            <person name="Han X."/>
            <person name="Huang E."/>
            <person name="Gao Y."/>
            <person name="Liu J."/>
            <person name="Shao H."/>
            <person name="Ye R."/>
            <person name="Li L."/>
            <person name="Wei W."/>
            <person name="Wang X."/>
            <person name="Wang C."/>
            <person name="Huo Q."/>
            <person name="Li W."/>
            <person name="Guo W."/>
            <person name="Chen H."/>
            <person name="Chen S."/>
            <person name="Zhou L."/>
            <person name="Zhou L."/>
            <person name="Ni X."/>
            <person name="Tian J."/>
            <person name="Zhou Y."/>
            <person name="Sheng Y."/>
            <person name="Liu T."/>
            <person name="Pan Y."/>
            <person name="Xia L."/>
            <person name="Li J."/>
            <person name="Zhao F."/>
            <person name="Cao W."/>
        </authorList>
    </citation>
    <scope>NUCLEOTIDE SEQUENCE</scope>
    <source>
        <strain evidence="1">Rmic-2018</strain>
        <tissue evidence="1">Larvae</tissue>
    </source>
</reference>
<comment type="caution">
    <text evidence="1">The sequence shown here is derived from an EMBL/GenBank/DDBJ whole genome shotgun (WGS) entry which is preliminary data.</text>
</comment>
<evidence type="ECO:0000313" key="2">
    <source>
        <dbReference type="Proteomes" id="UP000821866"/>
    </source>
</evidence>
<name>A0A9J6EDN5_RHIMP</name>
<reference evidence="1" key="1">
    <citation type="journal article" date="2020" name="Cell">
        <title>Large-Scale Comparative Analyses of Tick Genomes Elucidate Their Genetic Diversity and Vector Capacities.</title>
        <authorList>
            <consortium name="Tick Genome and Microbiome Consortium (TIGMIC)"/>
            <person name="Jia N."/>
            <person name="Wang J."/>
            <person name="Shi W."/>
            <person name="Du L."/>
            <person name="Sun Y."/>
            <person name="Zhan W."/>
            <person name="Jiang J.F."/>
            <person name="Wang Q."/>
            <person name="Zhang B."/>
            <person name="Ji P."/>
            <person name="Bell-Sakyi L."/>
            <person name="Cui X.M."/>
            <person name="Yuan T.T."/>
            <person name="Jiang B.G."/>
            <person name="Yang W.F."/>
            <person name="Lam T.T."/>
            <person name="Chang Q.C."/>
            <person name="Ding S.J."/>
            <person name="Wang X.J."/>
            <person name="Zhu J.G."/>
            <person name="Ruan X.D."/>
            <person name="Zhao L."/>
            <person name="Wei J.T."/>
            <person name="Ye R.Z."/>
            <person name="Que T.C."/>
            <person name="Du C.H."/>
            <person name="Zhou Y.H."/>
            <person name="Cheng J.X."/>
            <person name="Dai P.F."/>
            <person name="Guo W.B."/>
            <person name="Han X.H."/>
            <person name="Huang E.J."/>
            <person name="Li L.F."/>
            <person name="Wei W."/>
            <person name="Gao Y.C."/>
            <person name="Liu J.Z."/>
            <person name="Shao H.Z."/>
            <person name="Wang X."/>
            <person name="Wang C.C."/>
            <person name="Yang T.C."/>
            <person name="Huo Q.B."/>
            <person name="Li W."/>
            <person name="Chen H.Y."/>
            <person name="Chen S.E."/>
            <person name="Zhou L.G."/>
            <person name="Ni X.B."/>
            <person name="Tian J.H."/>
            <person name="Sheng Y."/>
            <person name="Liu T."/>
            <person name="Pan Y.S."/>
            <person name="Xia L.Y."/>
            <person name="Li J."/>
            <person name="Zhao F."/>
            <person name="Cao W.C."/>
        </authorList>
    </citation>
    <scope>NUCLEOTIDE SEQUENCE</scope>
    <source>
        <strain evidence="1">Rmic-2018</strain>
    </source>
</reference>
<evidence type="ECO:0000313" key="1">
    <source>
        <dbReference type="EMBL" id="KAH8032197.1"/>
    </source>
</evidence>
<keyword evidence="2" id="KW-1185">Reference proteome</keyword>
<evidence type="ECO:0008006" key="3">
    <source>
        <dbReference type="Google" id="ProtNLM"/>
    </source>
</evidence>
<gene>
    <name evidence="1" type="ORF">HPB51_023832</name>
</gene>